<keyword evidence="1" id="KW-1133">Transmembrane helix</keyword>
<dbReference type="EMBL" id="MN739453">
    <property type="protein sequence ID" value="QHT05378.1"/>
    <property type="molecule type" value="Genomic_DNA"/>
</dbReference>
<evidence type="ECO:0000256" key="1">
    <source>
        <dbReference type="SAM" id="Phobius"/>
    </source>
</evidence>
<name>A0A6C0CL88_9ZZZZ</name>
<accession>A0A6C0CL88</accession>
<proteinExistence type="predicted"/>
<protein>
    <recommendedName>
        <fullName evidence="3">CPW-WPC domain-containing protein</fullName>
    </recommendedName>
</protein>
<keyword evidence="1" id="KW-0812">Transmembrane</keyword>
<sequence>MDSFYTIVVSIAFILMIIILIVLGIMMQNQDADKLFPNQATPCPDGWGTTMINDKSACKIPSTGTNVPDNTRITANIGTDKVTTQPQTGYLSFNDVSICEKRDWTNDVGVSWDGVSNFNKCDV</sequence>
<evidence type="ECO:0000313" key="2">
    <source>
        <dbReference type="EMBL" id="QHT05378.1"/>
    </source>
</evidence>
<reference evidence="2" key="1">
    <citation type="journal article" date="2020" name="Nature">
        <title>Giant virus diversity and host interactions through global metagenomics.</title>
        <authorList>
            <person name="Schulz F."/>
            <person name="Roux S."/>
            <person name="Paez-Espino D."/>
            <person name="Jungbluth S."/>
            <person name="Walsh D.A."/>
            <person name="Denef V.J."/>
            <person name="McMahon K.D."/>
            <person name="Konstantinidis K.T."/>
            <person name="Eloe-Fadrosh E.A."/>
            <person name="Kyrpides N.C."/>
            <person name="Woyke T."/>
        </authorList>
    </citation>
    <scope>NUCLEOTIDE SEQUENCE</scope>
    <source>
        <strain evidence="2">GVMAG-M-3300021375-17</strain>
    </source>
</reference>
<evidence type="ECO:0008006" key="3">
    <source>
        <dbReference type="Google" id="ProtNLM"/>
    </source>
</evidence>
<feature type="transmembrane region" description="Helical" evidence="1">
    <location>
        <begin position="6"/>
        <end position="26"/>
    </location>
</feature>
<dbReference type="AlphaFoldDB" id="A0A6C0CL88"/>
<keyword evidence="1" id="KW-0472">Membrane</keyword>
<organism evidence="2">
    <name type="scientific">viral metagenome</name>
    <dbReference type="NCBI Taxonomy" id="1070528"/>
    <lineage>
        <taxon>unclassified sequences</taxon>
        <taxon>metagenomes</taxon>
        <taxon>organismal metagenomes</taxon>
    </lineage>
</organism>